<gene>
    <name evidence="2" type="ORF">GWA01_10020</name>
</gene>
<keyword evidence="2" id="KW-0808">Transferase</keyword>
<feature type="domain" description="N-acetyltransferase" evidence="1">
    <location>
        <begin position="6"/>
        <end position="164"/>
    </location>
</feature>
<proteinExistence type="predicted"/>
<name>A0A511B087_9PROT</name>
<organism evidence="2 3">
    <name type="scientific">Gluconobacter wancherniae NBRC 103581</name>
    <dbReference type="NCBI Taxonomy" id="656744"/>
    <lineage>
        <taxon>Bacteria</taxon>
        <taxon>Pseudomonadati</taxon>
        <taxon>Pseudomonadota</taxon>
        <taxon>Alphaproteobacteria</taxon>
        <taxon>Acetobacterales</taxon>
        <taxon>Acetobacteraceae</taxon>
        <taxon>Gluconobacter</taxon>
    </lineage>
</organism>
<dbReference type="Gene3D" id="3.40.630.30">
    <property type="match status" value="1"/>
</dbReference>
<dbReference type="PROSITE" id="PS51186">
    <property type="entry name" value="GNAT"/>
    <property type="match status" value="1"/>
</dbReference>
<evidence type="ECO:0000313" key="2">
    <source>
        <dbReference type="EMBL" id="GEK93232.1"/>
    </source>
</evidence>
<sequence length="166" mass="18582">MEKSALHIRPAQSLDREGIWRIIGPVIRKGETYALPRQWGRRQALAYWMDVSHRVYVAVASDEQIVGTYYLHSNQMGGGQHIANAGFVAVSGHGAGRSMGEHAIEEAGRLGFRAMQFNCVVSTNLRAIELWKDLGFRILTALPGAFEHPTHGYVDALIMWQDLPQR</sequence>
<protein>
    <submittedName>
        <fullName evidence="2">Acetyltransferase</fullName>
    </submittedName>
</protein>
<dbReference type="GO" id="GO:0016747">
    <property type="term" value="F:acyltransferase activity, transferring groups other than amino-acyl groups"/>
    <property type="evidence" value="ECO:0007669"/>
    <property type="project" value="InterPro"/>
</dbReference>
<dbReference type="InterPro" id="IPR016181">
    <property type="entry name" value="Acyl_CoA_acyltransferase"/>
</dbReference>
<dbReference type="PANTHER" id="PTHR43138">
    <property type="entry name" value="ACETYLTRANSFERASE, GNAT FAMILY"/>
    <property type="match status" value="1"/>
</dbReference>
<comment type="caution">
    <text evidence="2">The sequence shown here is derived from an EMBL/GenBank/DDBJ whole genome shotgun (WGS) entry which is preliminary data.</text>
</comment>
<dbReference type="InterPro" id="IPR052742">
    <property type="entry name" value="Mito_N-acetyltransferase"/>
</dbReference>
<reference evidence="2 3" key="1">
    <citation type="submission" date="2019-07" db="EMBL/GenBank/DDBJ databases">
        <title>Whole genome shotgun sequence of Gluconobacter wancherniae NBRC 103581.</title>
        <authorList>
            <person name="Hosoyama A."/>
            <person name="Uohara A."/>
            <person name="Ohji S."/>
            <person name="Ichikawa N."/>
        </authorList>
    </citation>
    <scope>NUCLEOTIDE SEQUENCE [LARGE SCALE GENOMIC DNA]</scope>
    <source>
        <strain evidence="2 3">NBRC 103581</strain>
    </source>
</reference>
<dbReference type="InterPro" id="IPR000182">
    <property type="entry name" value="GNAT_dom"/>
</dbReference>
<dbReference type="PANTHER" id="PTHR43138:SF1">
    <property type="entry name" value="N-ACETYLTRANSFERASE ACA1"/>
    <property type="match status" value="1"/>
</dbReference>
<evidence type="ECO:0000259" key="1">
    <source>
        <dbReference type="PROSITE" id="PS51186"/>
    </source>
</evidence>
<accession>A0A511B087</accession>
<evidence type="ECO:0000313" key="3">
    <source>
        <dbReference type="Proteomes" id="UP000321230"/>
    </source>
</evidence>
<dbReference type="EMBL" id="BJUZ01000001">
    <property type="protein sequence ID" value="GEK93232.1"/>
    <property type="molecule type" value="Genomic_DNA"/>
</dbReference>
<keyword evidence="3" id="KW-1185">Reference proteome</keyword>
<dbReference type="SUPFAM" id="SSF55729">
    <property type="entry name" value="Acyl-CoA N-acyltransferases (Nat)"/>
    <property type="match status" value="1"/>
</dbReference>
<dbReference type="AlphaFoldDB" id="A0A511B087"/>
<dbReference type="RefSeq" id="WP_222592690.1">
    <property type="nucleotide sequence ID" value="NZ_BARC01000011.1"/>
</dbReference>
<dbReference type="Pfam" id="PF00583">
    <property type="entry name" value="Acetyltransf_1"/>
    <property type="match status" value="1"/>
</dbReference>
<dbReference type="Proteomes" id="UP000321230">
    <property type="component" value="Unassembled WGS sequence"/>
</dbReference>